<dbReference type="Gene3D" id="2.60.120.260">
    <property type="entry name" value="Galactose-binding domain-like"/>
    <property type="match status" value="2"/>
</dbReference>
<dbReference type="InterPro" id="IPR011042">
    <property type="entry name" value="6-blade_b-propeller_TolB-like"/>
</dbReference>
<evidence type="ECO:0000313" key="4">
    <source>
        <dbReference type="EMBL" id="PJR04915.1"/>
    </source>
</evidence>
<feature type="domain" description="Secretion system C-terminal sorting" evidence="3">
    <location>
        <begin position="820"/>
        <end position="874"/>
    </location>
</feature>
<sequence>MKQLKLFAWMLLPMFTWAQEQQTILNPGSEWYYLDDGSDQQSTWRTETFDYSSWQSGPAPLGFGDPMATTISYGDDSSNKHITYYFIRDIEVNLSEISEQVNFNIRRDDGVVVYVNGEEVIRDNMPDGEIDYQAFSSTTIDGGDETVYNSFTLPKSIFEEGNNRIAVEIHNRSLSSSDIAFDMSITYLLYEEPEDVVTTSAFPLEKGSGWAYNDLGPGNLEYDWKEQDFENSSWSAGYAPLGYGDPMKTNISYGDDSSNKHITYYFTKDLEVNLDELTDEIEIGLRRDDGAIVYINGQEILRDNLPEGTITPNTWTNSIVDGADEKLYYSFFAPKTVFQNGINRIAVEIHQRDGQSSDVGFDMYINNKLPEYVCEEGHISCFTSIEPTTQTSFLIIPSEHRFQMLFKQGSEYSDGNGTVPGNHDFTAYIPSEGETASTIGWLSVNHENYPGGVSILNLELDENPENLLWQVQDSRKVDFSTPDLVKTERNCSGGITPWHTVITAEESTSSGDSNGDGYQDVGWLVEIDPVTASVMDYDNDGVKDKLYHLGRMNHENVVISQDGSVAYYGEDGGTHCVYKFVPDTPGDITSGNVYVLKLDLSLSNDEPSSATATWIPVPNVTQAERNNMASIASALGGTNFNGVEDVEIGPDGMVYFTSKGKNRVYRFKDNGDNISNFETFVGGMSYPIETSIGTIMESWSDGNDNLAFDDKGNLWVVQDGGRNYIWVVRPNHRQSHPQVLIHSSTPAGAEPTGLTFSPDYKYGFFSVQHPSGNNQPQIDATGQTVRFNASASLVFANKNLLGEQQPTSVEEEELRAGTLIYPNPTYDMVNIKLNIGIGKDILVEIYDITGRKVIEKQTVSSASQEVIQIDLSSVYGNQLLVCKITVDGKSYSYNIQKNN</sequence>
<dbReference type="PANTHER" id="PTHR35399">
    <property type="entry name" value="SLR8030 PROTEIN"/>
    <property type="match status" value="1"/>
</dbReference>
<comment type="caution">
    <text evidence="4">The sequence shown here is derived from an EMBL/GenBank/DDBJ whole genome shotgun (WGS) entry which is preliminary data.</text>
</comment>
<protein>
    <recommendedName>
        <fullName evidence="3">Secretion system C-terminal sorting domain-containing protein</fullName>
    </recommendedName>
</protein>
<feature type="chain" id="PRO_5014889953" description="Secretion system C-terminal sorting domain-containing protein" evidence="2">
    <location>
        <begin position="19"/>
        <end position="899"/>
    </location>
</feature>
<dbReference type="PANTHER" id="PTHR35399:SF2">
    <property type="entry name" value="DUF839 DOMAIN-CONTAINING PROTEIN"/>
    <property type="match status" value="1"/>
</dbReference>
<keyword evidence="1 2" id="KW-0732">Signal</keyword>
<dbReference type="Proteomes" id="UP000231960">
    <property type="component" value="Unassembled WGS sequence"/>
</dbReference>
<reference evidence="4 5" key="1">
    <citation type="submission" date="2017-06" db="EMBL/GenBank/DDBJ databases">
        <title>Description of Avrilella dinanensis gen. nov. sp. nov.</title>
        <authorList>
            <person name="Leyer C."/>
            <person name="Sassi M."/>
            <person name="Minet J."/>
            <person name="Kayal S."/>
            <person name="Cattoir V."/>
        </authorList>
    </citation>
    <scope>NUCLEOTIDE SEQUENCE [LARGE SCALE GENOMIC DNA]</scope>
    <source>
        <strain evidence="4 5">UR159</strain>
    </source>
</reference>
<organism evidence="4 5">
    <name type="scientific">Avrilella dinanensis</name>
    <dbReference type="NCBI Taxonomy" id="2008672"/>
    <lineage>
        <taxon>Bacteria</taxon>
        <taxon>Pseudomonadati</taxon>
        <taxon>Bacteroidota</taxon>
        <taxon>Flavobacteriia</taxon>
        <taxon>Flavobacteriales</taxon>
        <taxon>Flavobacteriaceae</taxon>
        <taxon>Avrilella</taxon>
    </lineage>
</organism>
<keyword evidence="5" id="KW-1185">Reference proteome</keyword>
<dbReference type="Gene3D" id="2.120.10.30">
    <property type="entry name" value="TolB, C-terminal domain"/>
    <property type="match status" value="1"/>
</dbReference>
<dbReference type="Pfam" id="PF05787">
    <property type="entry name" value="PhoX"/>
    <property type="match status" value="1"/>
</dbReference>
<dbReference type="OrthoDB" id="9801383at2"/>
<evidence type="ECO:0000313" key="5">
    <source>
        <dbReference type="Proteomes" id="UP000231960"/>
    </source>
</evidence>
<accession>A0A2M9R817</accession>
<feature type="signal peptide" evidence="2">
    <location>
        <begin position="1"/>
        <end position="18"/>
    </location>
</feature>
<dbReference type="EMBL" id="NIPO01000001">
    <property type="protein sequence ID" value="PJR04915.1"/>
    <property type="molecule type" value="Genomic_DNA"/>
</dbReference>
<dbReference type="RefSeq" id="WP_100678474.1">
    <property type="nucleotide sequence ID" value="NZ_NIPO01000001.1"/>
</dbReference>
<dbReference type="Pfam" id="PF18962">
    <property type="entry name" value="Por_Secre_tail"/>
    <property type="match status" value="1"/>
</dbReference>
<dbReference type="InterPro" id="IPR008557">
    <property type="entry name" value="PhoX"/>
</dbReference>
<evidence type="ECO:0000259" key="3">
    <source>
        <dbReference type="Pfam" id="PF18962"/>
    </source>
</evidence>
<dbReference type="SUPFAM" id="SSF63825">
    <property type="entry name" value="YWTD domain"/>
    <property type="match status" value="1"/>
</dbReference>
<proteinExistence type="predicted"/>
<dbReference type="NCBIfam" id="TIGR04183">
    <property type="entry name" value="Por_Secre_tail"/>
    <property type="match status" value="1"/>
</dbReference>
<evidence type="ECO:0000256" key="2">
    <source>
        <dbReference type="SAM" id="SignalP"/>
    </source>
</evidence>
<dbReference type="AlphaFoldDB" id="A0A2M9R817"/>
<name>A0A2M9R817_9FLAO</name>
<gene>
    <name evidence="4" type="ORF">CDL10_10465</name>
</gene>
<evidence type="ECO:0000256" key="1">
    <source>
        <dbReference type="ARBA" id="ARBA00022729"/>
    </source>
</evidence>
<dbReference type="InterPro" id="IPR026444">
    <property type="entry name" value="Secre_tail"/>
</dbReference>